<evidence type="ECO:0000259" key="1">
    <source>
        <dbReference type="Pfam" id="PF19572"/>
    </source>
</evidence>
<accession>A0A8X8ICX2</accession>
<dbReference type="Gene3D" id="2.40.160.60">
    <property type="entry name" value="Outer membrane protein transport protein (OMPP1/FadL/TodX)"/>
    <property type="match status" value="2"/>
</dbReference>
<organism evidence="2 3">
    <name type="scientific">Hydrobacter penzbergensis</name>
    <dbReference type="NCBI Taxonomy" id="1235997"/>
    <lineage>
        <taxon>Bacteria</taxon>
        <taxon>Pseudomonadati</taxon>
        <taxon>Bacteroidota</taxon>
        <taxon>Chitinophagia</taxon>
        <taxon>Chitinophagales</taxon>
        <taxon>Chitinophagaceae</taxon>
        <taxon>Hydrobacter</taxon>
    </lineage>
</organism>
<dbReference type="SUPFAM" id="SSF56935">
    <property type="entry name" value="Porins"/>
    <property type="match status" value="1"/>
</dbReference>
<dbReference type="InterPro" id="IPR045741">
    <property type="entry name" value="PorV"/>
</dbReference>
<dbReference type="NCBIfam" id="NF033709">
    <property type="entry name" value="PorV_fam"/>
    <property type="match status" value="1"/>
</dbReference>
<evidence type="ECO:0000313" key="2">
    <source>
        <dbReference type="EMBL" id="SDX02366.1"/>
    </source>
</evidence>
<dbReference type="Proteomes" id="UP000198711">
    <property type="component" value="Unassembled WGS sequence"/>
</dbReference>
<proteinExistence type="predicted"/>
<name>A0A8X8ICX2_9BACT</name>
<feature type="domain" description="Type IX secretion system protein PorV" evidence="1">
    <location>
        <begin position="23"/>
        <end position="234"/>
    </location>
</feature>
<reference evidence="2 3" key="1">
    <citation type="submission" date="2016-10" db="EMBL/GenBank/DDBJ databases">
        <authorList>
            <person name="Varghese N."/>
            <person name="Submissions S."/>
        </authorList>
    </citation>
    <scope>NUCLEOTIDE SEQUENCE [LARGE SCALE GENOMIC DNA]</scope>
    <source>
        <strain evidence="2 3">DSM 25353</strain>
    </source>
</reference>
<dbReference type="EMBL" id="FNNO01000008">
    <property type="protein sequence ID" value="SDX02366.1"/>
    <property type="molecule type" value="Genomic_DNA"/>
</dbReference>
<dbReference type="AlphaFoldDB" id="A0A8X8ICX2"/>
<evidence type="ECO:0000313" key="3">
    <source>
        <dbReference type="Proteomes" id="UP000198711"/>
    </source>
</evidence>
<sequence length="324" mass="35241">MRRLIYIVLIGVCFDNVVGQPLVTRFPSLTVKASSRGMGMGETGIASSMGNQSLLYNPAIIAFTQHFHQASISYMPWLMGISKDTRMLGANYVASLSETSALGINLNYLDMGQIDLRDDNGATLASYKSRDFNLGAAYALQVATDHALSVQLKFIGQNQFGPSPVNVYSVCSDLGYYGRINLGGTMRTLHLGATLSNVGPNINLPTSTSIGIAYSTVTASSNQWTVALDATRLLKDDWKGLRLTGGVEYGFDEQFYLRGGISWERADRGSRKYFSLGVGYKGFVNDQSWGLDVQYLVPYGSSMNGSPYQHGFGLTLSINIGSFQ</sequence>
<dbReference type="Pfam" id="PF19572">
    <property type="entry name" value="PorV"/>
    <property type="match status" value="1"/>
</dbReference>
<dbReference type="RefSeq" id="WP_092723896.1">
    <property type="nucleotide sequence ID" value="NZ_FNNO01000008.1"/>
</dbReference>
<keyword evidence="3" id="KW-1185">Reference proteome</keyword>
<comment type="caution">
    <text evidence="2">The sequence shown here is derived from an EMBL/GenBank/DDBJ whole genome shotgun (WGS) entry which is preliminary data.</text>
</comment>
<protein>
    <recommendedName>
        <fullName evidence="1">Type IX secretion system protein PorV domain-containing protein</fullName>
    </recommendedName>
</protein>
<gene>
    <name evidence="2" type="ORF">SAMN05444410_10863</name>
</gene>